<dbReference type="KEGG" id="snep:Enr13x_26150"/>
<evidence type="ECO:0000256" key="1">
    <source>
        <dbReference type="ARBA" id="ARBA00004496"/>
    </source>
</evidence>
<gene>
    <name evidence="6" type="primary">uspE_2</name>
    <name evidence="6" type="ORF">Enr13x_26150</name>
</gene>
<protein>
    <submittedName>
        <fullName evidence="6">Universal stress protein E</fullName>
    </submittedName>
</protein>
<feature type="domain" description="UspA" evidence="5">
    <location>
        <begin position="4"/>
        <end position="143"/>
    </location>
</feature>
<keyword evidence="3" id="KW-0963">Cytoplasm</keyword>
<evidence type="ECO:0000256" key="4">
    <source>
        <dbReference type="ARBA" id="ARBA00037131"/>
    </source>
</evidence>
<dbReference type="AlphaFoldDB" id="A0A518HPJ2"/>
<dbReference type="GO" id="GO:0005737">
    <property type="term" value="C:cytoplasm"/>
    <property type="evidence" value="ECO:0007669"/>
    <property type="project" value="UniProtKB-SubCell"/>
</dbReference>
<evidence type="ECO:0000313" key="7">
    <source>
        <dbReference type="Proteomes" id="UP000319004"/>
    </source>
</evidence>
<feature type="domain" description="UspA" evidence="5">
    <location>
        <begin position="174"/>
        <end position="299"/>
    </location>
</feature>
<dbReference type="InterPro" id="IPR006016">
    <property type="entry name" value="UspA"/>
</dbReference>
<proteinExistence type="inferred from homology"/>
<dbReference type="OrthoDB" id="239260at2"/>
<dbReference type="PANTHER" id="PTHR47892:SF1">
    <property type="entry name" value="UNIVERSAL STRESS PROTEIN E"/>
    <property type="match status" value="1"/>
</dbReference>
<evidence type="ECO:0000256" key="2">
    <source>
        <dbReference type="ARBA" id="ARBA00008791"/>
    </source>
</evidence>
<dbReference type="Proteomes" id="UP000319004">
    <property type="component" value="Chromosome"/>
</dbReference>
<comment type="similarity">
    <text evidence="2">Belongs to the universal stress protein A family.</text>
</comment>
<evidence type="ECO:0000313" key="6">
    <source>
        <dbReference type="EMBL" id="QDV42765.1"/>
    </source>
</evidence>
<dbReference type="Pfam" id="PF00582">
    <property type="entry name" value="Usp"/>
    <property type="match status" value="2"/>
</dbReference>
<dbReference type="CDD" id="cd00293">
    <property type="entry name" value="USP-like"/>
    <property type="match status" value="1"/>
</dbReference>
<dbReference type="EMBL" id="CP037423">
    <property type="protein sequence ID" value="QDV42765.1"/>
    <property type="molecule type" value="Genomic_DNA"/>
</dbReference>
<name>A0A518HPJ2_9BACT</name>
<dbReference type="RefSeq" id="WP_145386426.1">
    <property type="nucleotide sequence ID" value="NZ_CP037423.1"/>
</dbReference>
<dbReference type="PRINTS" id="PR01438">
    <property type="entry name" value="UNVRSLSTRESS"/>
</dbReference>
<evidence type="ECO:0000259" key="5">
    <source>
        <dbReference type="Pfam" id="PF00582"/>
    </source>
</evidence>
<comment type="function">
    <text evidence="4">Required for resistance to DNA-damaging agents.</text>
</comment>
<dbReference type="SUPFAM" id="SSF52402">
    <property type="entry name" value="Adenine nucleotide alpha hydrolases-like"/>
    <property type="match status" value="2"/>
</dbReference>
<dbReference type="InterPro" id="IPR006015">
    <property type="entry name" value="Universal_stress_UspA"/>
</dbReference>
<dbReference type="PANTHER" id="PTHR47892">
    <property type="entry name" value="UNIVERSAL STRESS PROTEIN E"/>
    <property type="match status" value="1"/>
</dbReference>
<reference evidence="6 7" key="1">
    <citation type="submission" date="2019-03" db="EMBL/GenBank/DDBJ databases">
        <title>Deep-cultivation of Planctomycetes and their phenomic and genomic characterization uncovers novel biology.</title>
        <authorList>
            <person name="Wiegand S."/>
            <person name="Jogler M."/>
            <person name="Boedeker C."/>
            <person name="Pinto D."/>
            <person name="Vollmers J."/>
            <person name="Rivas-Marin E."/>
            <person name="Kohn T."/>
            <person name="Peeters S.H."/>
            <person name="Heuer A."/>
            <person name="Rast P."/>
            <person name="Oberbeckmann S."/>
            <person name="Bunk B."/>
            <person name="Jeske O."/>
            <person name="Meyerdierks A."/>
            <person name="Storesund J.E."/>
            <person name="Kallscheuer N."/>
            <person name="Luecker S."/>
            <person name="Lage O.M."/>
            <person name="Pohl T."/>
            <person name="Merkel B.J."/>
            <person name="Hornburger P."/>
            <person name="Mueller R.-W."/>
            <person name="Bruemmer F."/>
            <person name="Labrenz M."/>
            <person name="Spormann A.M."/>
            <person name="Op den Camp H."/>
            <person name="Overmann J."/>
            <person name="Amann R."/>
            <person name="Jetten M.S.M."/>
            <person name="Mascher T."/>
            <person name="Medema M.H."/>
            <person name="Devos D.P."/>
            <person name="Kaster A.-K."/>
            <person name="Ovreas L."/>
            <person name="Rohde M."/>
            <person name="Galperin M.Y."/>
            <person name="Jogler C."/>
        </authorList>
    </citation>
    <scope>NUCLEOTIDE SEQUENCE [LARGE SCALE GENOMIC DNA]</scope>
    <source>
        <strain evidence="6 7">Enr13</strain>
    </source>
</reference>
<evidence type="ECO:0000256" key="3">
    <source>
        <dbReference type="ARBA" id="ARBA00022490"/>
    </source>
</evidence>
<sequence length="324" mass="35619">MQRFKNILVYAGTNDPETAIKRAFEIAKENKAVVTLMDAIKPLPGAIGLMTHGASPDELEHLMIEDRGQKLVQLANQFCRESLSVEILVRCGDPAQEITKRVLAAGHDLVIKTADGVSTTGRLFGSIARSLLRVCPCPVWLLKPLIHPEFKQVLASIDMDADDETHLNLNNDILELAYAIALRDRAKLHVVSVWDMWMEHALRRRAGDAEVNAALAKREAKVRKRLDRLLHEPFADADDIEVHLHRGPAAANILAVAETIEADLVVMGTVCRTGVAGFLIGNTAESLLSQLNCSVLALKPEGFETPIHISEDDESVDTLLLPMI</sequence>
<dbReference type="Gene3D" id="3.40.50.12370">
    <property type="match status" value="1"/>
</dbReference>
<organism evidence="6 7">
    <name type="scientific">Stieleria neptunia</name>
    <dbReference type="NCBI Taxonomy" id="2527979"/>
    <lineage>
        <taxon>Bacteria</taxon>
        <taxon>Pseudomonadati</taxon>
        <taxon>Planctomycetota</taxon>
        <taxon>Planctomycetia</taxon>
        <taxon>Pirellulales</taxon>
        <taxon>Pirellulaceae</taxon>
        <taxon>Stieleria</taxon>
    </lineage>
</organism>
<comment type="subcellular location">
    <subcellularLocation>
        <location evidence="1">Cytoplasm</location>
    </subcellularLocation>
</comment>
<keyword evidence="7" id="KW-1185">Reference proteome</keyword>
<accession>A0A518HPJ2</accession>